<keyword evidence="3" id="KW-1185">Reference proteome</keyword>
<sequence length="359" mass="37303">MQLCWRPTPSTAGRRTSRPSPTRRRWAARAAARRGAGDARARSQGSGGAWASLFGGDDGWPAASAAIEAHFLKRLCLPGRFTARAWATRLAYGLPSVLRPARRPDAVVGDGALDACRDAFRRSLRDDRASLEVKCAALCGAWRSFLHLAGRAGRRRARAASAVSSASDAVVAAPPLCAAAGLQQLLPRLEQVRWTAAALETHCRAPALAPLLAGAVQRSARSRDRARRAPRDARDPDAAHRVAAEARAAAATHAAADPAFAARARPPPAAATPTPFGVVARRRGDGGAAFSRRPGARGRRPRLRAERAVGARARAGLGARARAARDLGAVAVRGAALLGVAAGGAGEPSPTRASPSPAI</sequence>
<feature type="compositionally biased region" description="Basic and acidic residues" evidence="1">
    <location>
        <begin position="221"/>
        <end position="242"/>
    </location>
</feature>
<feature type="compositionally biased region" description="Low complexity" evidence="1">
    <location>
        <begin position="1"/>
        <end position="14"/>
    </location>
</feature>
<evidence type="ECO:0000256" key="1">
    <source>
        <dbReference type="SAM" id="MobiDB-lite"/>
    </source>
</evidence>
<dbReference type="EMBL" id="JBBJCI010000427">
    <property type="protein sequence ID" value="KAK7230606.1"/>
    <property type="molecule type" value="Genomic_DNA"/>
</dbReference>
<evidence type="ECO:0000313" key="3">
    <source>
        <dbReference type="Proteomes" id="UP001363151"/>
    </source>
</evidence>
<evidence type="ECO:0000313" key="2">
    <source>
        <dbReference type="EMBL" id="KAK7230606.1"/>
    </source>
</evidence>
<feature type="region of interest" description="Disordered" evidence="1">
    <location>
        <begin position="219"/>
        <end position="242"/>
    </location>
</feature>
<reference evidence="2 3" key="1">
    <citation type="submission" date="2024-03" db="EMBL/GenBank/DDBJ databases">
        <title>Aureococcus anophagefferens CCMP1851 and Kratosvirus quantuckense: Draft genome of a second virus-susceptible host strain in the model system.</title>
        <authorList>
            <person name="Chase E."/>
            <person name="Truchon A.R."/>
            <person name="Schepens W."/>
            <person name="Wilhelm S.W."/>
        </authorList>
    </citation>
    <scope>NUCLEOTIDE SEQUENCE [LARGE SCALE GENOMIC DNA]</scope>
    <source>
        <strain evidence="2 3">CCMP1851</strain>
    </source>
</reference>
<feature type="region of interest" description="Disordered" evidence="1">
    <location>
        <begin position="1"/>
        <end position="24"/>
    </location>
</feature>
<feature type="region of interest" description="Disordered" evidence="1">
    <location>
        <begin position="257"/>
        <end position="305"/>
    </location>
</feature>
<comment type="caution">
    <text evidence="2">The sequence shown here is derived from an EMBL/GenBank/DDBJ whole genome shotgun (WGS) entry which is preliminary data.</text>
</comment>
<organism evidence="2 3">
    <name type="scientific">Aureococcus anophagefferens</name>
    <name type="common">Harmful bloom alga</name>
    <dbReference type="NCBI Taxonomy" id="44056"/>
    <lineage>
        <taxon>Eukaryota</taxon>
        <taxon>Sar</taxon>
        <taxon>Stramenopiles</taxon>
        <taxon>Ochrophyta</taxon>
        <taxon>Pelagophyceae</taxon>
        <taxon>Pelagomonadales</taxon>
        <taxon>Pelagomonadaceae</taxon>
        <taxon>Aureococcus</taxon>
    </lineage>
</organism>
<proteinExistence type="predicted"/>
<name>A0ABR1FGY5_AURAN</name>
<feature type="compositionally biased region" description="Basic residues" evidence="1">
    <location>
        <begin position="15"/>
        <end position="24"/>
    </location>
</feature>
<gene>
    <name evidence="2" type="ORF">SO694_00079172</name>
</gene>
<dbReference type="Proteomes" id="UP001363151">
    <property type="component" value="Unassembled WGS sequence"/>
</dbReference>
<accession>A0ABR1FGY5</accession>
<protein>
    <submittedName>
        <fullName evidence="2">Uncharacterized protein</fullName>
    </submittedName>
</protein>